<dbReference type="EMBL" id="FZMP01000244">
    <property type="protein sequence ID" value="SNQ62873.1"/>
    <property type="molecule type" value="Genomic_DNA"/>
</dbReference>
<dbReference type="InterPro" id="IPR017926">
    <property type="entry name" value="GATASE"/>
</dbReference>
<keyword evidence="3" id="KW-1185">Reference proteome</keyword>
<organism evidence="2 3">
    <name type="scientific">Candidatus Methanoperedens nitratireducens</name>
    <dbReference type="NCBI Taxonomy" id="1392998"/>
    <lineage>
        <taxon>Archaea</taxon>
        <taxon>Methanobacteriati</taxon>
        <taxon>Methanobacteriota</taxon>
        <taxon>Stenosarchaea group</taxon>
        <taxon>Methanomicrobia</taxon>
        <taxon>Methanosarcinales</taxon>
        <taxon>ANME-2 cluster</taxon>
        <taxon>Candidatus Methanoperedentaceae</taxon>
        <taxon>Candidatus Methanoperedens</taxon>
    </lineage>
</organism>
<feature type="domain" description="Glutamine amidotransferase" evidence="1">
    <location>
        <begin position="38"/>
        <end position="180"/>
    </location>
</feature>
<proteinExistence type="predicted"/>
<dbReference type="Proteomes" id="UP000218615">
    <property type="component" value="Unassembled WGS sequence"/>
</dbReference>
<dbReference type="RefSeq" id="WP_096207378.1">
    <property type="nucleotide sequence ID" value="NZ_FZMP01000244.1"/>
</dbReference>
<dbReference type="PROSITE" id="PS51273">
    <property type="entry name" value="GATASE_TYPE_1"/>
    <property type="match status" value="1"/>
</dbReference>
<accession>A0A284VUL7</accession>
<keyword evidence="2" id="KW-0808">Transferase</keyword>
<keyword evidence="2" id="KW-0315">Glutamine amidotransferase</keyword>
<sequence length="233" mass="26600">MRLHSLEHEPFEGLANIEIWAKNRGHGISRTLLFNNEELPDMNDFDWLVIMGGSMNIYEEEKYPWLKEEKNFITEAIASKKIVLGVCLGSQLIADVLGGRVSRNRYKEIGWFPISLTAEAKKSPVFNTFPGTFTAFHWHGDTFEIPPGAARIAESEGCANQAFEYGNVIGLQFHIEYSVESINLMFQNCEDELVDGKYMQKPDEIVPQNSNVMETQKLLDILLDNMEREFSKS</sequence>
<dbReference type="InterPro" id="IPR044992">
    <property type="entry name" value="ChyE-like"/>
</dbReference>
<protein>
    <submittedName>
        <fullName evidence="2">Glutamine amidotransferase (Class I)</fullName>
    </submittedName>
</protein>
<dbReference type="InterPro" id="IPR029062">
    <property type="entry name" value="Class_I_gatase-like"/>
</dbReference>
<dbReference type="PANTHER" id="PTHR42695:SF5">
    <property type="entry name" value="GLUTAMINE AMIDOTRANSFERASE YLR126C-RELATED"/>
    <property type="match status" value="1"/>
</dbReference>
<evidence type="ECO:0000313" key="2">
    <source>
        <dbReference type="EMBL" id="SNQ62873.1"/>
    </source>
</evidence>
<dbReference type="Gene3D" id="3.40.50.880">
    <property type="match status" value="1"/>
</dbReference>
<evidence type="ECO:0000313" key="3">
    <source>
        <dbReference type="Proteomes" id="UP000218615"/>
    </source>
</evidence>
<dbReference type="GO" id="GO:0005829">
    <property type="term" value="C:cytosol"/>
    <property type="evidence" value="ECO:0007669"/>
    <property type="project" value="TreeGrafter"/>
</dbReference>
<dbReference type="PANTHER" id="PTHR42695">
    <property type="entry name" value="GLUTAMINE AMIDOTRANSFERASE YLR126C-RELATED"/>
    <property type="match status" value="1"/>
</dbReference>
<name>A0A284VUL7_9EURY</name>
<dbReference type="GO" id="GO:0016740">
    <property type="term" value="F:transferase activity"/>
    <property type="evidence" value="ECO:0007669"/>
    <property type="project" value="UniProtKB-KW"/>
</dbReference>
<gene>
    <name evidence="2" type="ORF">MNV_930013</name>
</gene>
<dbReference type="AlphaFoldDB" id="A0A284VUL7"/>
<dbReference type="CDD" id="cd01741">
    <property type="entry name" value="GATase1_1"/>
    <property type="match status" value="1"/>
</dbReference>
<dbReference type="Pfam" id="PF00117">
    <property type="entry name" value="GATase"/>
    <property type="match status" value="1"/>
</dbReference>
<dbReference type="OrthoDB" id="7388at2157"/>
<reference evidence="3" key="1">
    <citation type="submission" date="2017-06" db="EMBL/GenBank/DDBJ databases">
        <authorList>
            <person name="Cremers G."/>
        </authorList>
    </citation>
    <scope>NUCLEOTIDE SEQUENCE [LARGE SCALE GENOMIC DNA]</scope>
</reference>
<dbReference type="STRING" id="1392998.ANME2D_00761"/>
<dbReference type="SUPFAM" id="SSF52317">
    <property type="entry name" value="Class I glutamine amidotransferase-like"/>
    <property type="match status" value="1"/>
</dbReference>
<evidence type="ECO:0000259" key="1">
    <source>
        <dbReference type="Pfam" id="PF00117"/>
    </source>
</evidence>
<dbReference type="FunFam" id="3.40.50.880:FF:000033">
    <property type="entry name" value="Glutamine amidotransferase class-I"/>
    <property type="match status" value="1"/>
</dbReference>